<proteinExistence type="predicted"/>
<dbReference type="Proteomes" id="UP001642540">
    <property type="component" value="Unassembled WGS sequence"/>
</dbReference>
<comment type="caution">
    <text evidence="2">The sequence shown here is derived from an EMBL/GenBank/DDBJ whole genome shotgun (WGS) entry which is preliminary data.</text>
</comment>
<evidence type="ECO:0000313" key="3">
    <source>
        <dbReference type="Proteomes" id="UP001642540"/>
    </source>
</evidence>
<name>A0ABP1Q410_9HEXA</name>
<protein>
    <submittedName>
        <fullName evidence="2">Uncharacterized protein</fullName>
    </submittedName>
</protein>
<feature type="region of interest" description="Disordered" evidence="1">
    <location>
        <begin position="1"/>
        <end position="60"/>
    </location>
</feature>
<keyword evidence="3" id="KW-1185">Reference proteome</keyword>
<evidence type="ECO:0000256" key="1">
    <source>
        <dbReference type="SAM" id="MobiDB-lite"/>
    </source>
</evidence>
<feature type="compositionally biased region" description="Polar residues" evidence="1">
    <location>
        <begin position="1"/>
        <end position="16"/>
    </location>
</feature>
<gene>
    <name evidence="2" type="ORF">ODALV1_LOCUS7085</name>
</gene>
<feature type="region of interest" description="Disordered" evidence="1">
    <location>
        <begin position="520"/>
        <end position="560"/>
    </location>
</feature>
<dbReference type="EMBL" id="CAXLJM020000022">
    <property type="protein sequence ID" value="CAL8088529.1"/>
    <property type="molecule type" value="Genomic_DNA"/>
</dbReference>
<sequence>MSVRASNPVTGGQPSALNKVRNGSKGSGGVKLPACKPGQAPDPSHPCTPKKTRLKGGDKRKTFRVPLKKEDGNMEAQIIEYNAETPNRVVIRLEYLMQTTKVRLNDRHYMDDFYAKLLEEETRCLNRVTKAREQAEQNRMKKLIIDGLMTDIPLELSYLHRHPVFRVNQMLARLKRFETTMVSDMSENDEIIPIEPYEYNGNEFFRQLHDGGILWVPSEQKMIEDEKLEGKIQRAKLRLIQKRKEEEAEAKVLRLLNATIDAGVTADGEIIEVPLDAEEEAEADEDEEDEMLNSALRIEKPLTKALSKRENLADKVKEKAKTEAVRLQEKIKRSKLQDVEREARLDLLRQRCEKDYLDSTDYEKFAIIDKYAERVKKRNVSEIFQRPDYSGPEKKVKKPGNRLKPYELLYAKEPEDFNDAEDSRASKYEDSLFRKMRHIYDISKNHPFKQYEEYCDELILDNVDNAQRIPSSQYIIPNGIQFQFKQQCDELMDVGEDIVFMYERQQLTADDHVNKRVDMNALDEDDNVDKTNRMSSSSSKKGGGLVKLETVEEEDEDEEE</sequence>
<accession>A0ABP1Q410</accession>
<reference evidence="2 3" key="1">
    <citation type="submission" date="2024-08" db="EMBL/GenBank/DDBJ databases">
        <authorList>
            <person name="Cucini C."/>
            <person name="Frati F."/>
        </authorList>
    </citation>
    <scope>NUCLEOTIDE SEQUENCE [LARGE SCALE GENOMIC DNA]</scope>
</reference>
<feature type="compositionally biased region" description="Acidic residues" evidence="1">
    <location>
        <begin position="551"/>
        <end position="560"/>
    </location>
</feature>
<evidence type="ECO:0000313" key="2">
    <source>
        <dbReference type="EMBL" id="CAL8088529.1"/>
    </source>
</evidence>
<organism evidence="2 3">
    <name type="scientific">Orchesella dallaii</name>
    <dbReference type="NCBI Taxonomy" id="48710"/>
    <lineage>
        <taxon>Eukaryota</taxon>
        <taxon>Metazoa</taxon>
        <taxon>Ecdysozoa</taxon>
        <taxon>Arthropoda</taxon>
        <taxon>Hexapoda</taxon>
        <taxon>Collembola</taxon>
        <taxon>Entomobryomorpha</taxon>
        <taxon>Entomobryoidea</taxon>
        <taxon>Orchesellidae</taxon>
        <taxon>Orchesellinae</taxon>
        <taxon>Orchesella</taxon>
    </lineage>
</organism>